<keyword evidence="5 7" id="KW-0472">Membrane</keyword>
<sequence>MKINFTKVFLHRREKLLKIIMRTFIFLCITSAFSFVPNDLSSQNAKIKVDADKIISVAEMFELIQEQVGYKFVYNDELIANAPKIELEKGKILAKKLLERALNPINCTYEFTENKTIVVQKEIEVVSIAPQIAVSGTITDASGMPLPGASILEKGTSNGAQSDFDGNFTLNVSSNDAVLVVSYIGYATKEVAVAGQSNITIALAENAAALDEVVVTALGIKRSKRSLAYAITKVDGGDFTETRETNIANGLAGKVAGVNVSRTASGPAGSSRVIIRGNSSLTGDNQPLYVIDGIPIDNVNRGSAGEWGGSDGGDGIGNINPDDIETMTVLKGSTAAALYGSQASNGVILITTKGAKMNQGLQVEVNSNYVFEEAINHLDPQTEYGHGVNGVKPTTRTEAYDASEFSWGAKLDGSSVVQFDGVSRPYSYSGNNFDKFYRTGSTFTNTVSLSGGTGGLGYRFSVSDMENESVMPNSGMNRQNFSVNLNGKGLNDKLTFQTSASYMKQKVYNRPSLADSPGNAHYSVWQLPVTTNVLDLKGDPDRPGALTSEMAEVYDLEEGYEMQPASSIWYQNPYWAAYQQTNQDSKNRILASTSIQYDINDWVYVKGRAGIDQSDRLYGSISPTGTSYDRTGGMSEAQHRYEQTNFDVFIGSRHEFDNGIAYDALVGANKMRLQENYTGASGNNFALPFFYSLANGISNSGWSSFSKLGSHSVYGQLEVSYNNWLFLTGSARNDWFSVLDGRDVFYPSVGLSAVLSDVLELPEAFDYVKVRTSWAQVGGSGGIGAYSLNQSYGLGRAHFGVPQGGISGGFVRNAGLTPLLVTELELGFNVQLLNNRLGVDFAIYDKKTEDDILNAGISYTSGYSSARVNVGEVTNKGIELLLTGTPIKTENFKWDVSFNMSHNTSKVVSLVDPENDEEQFNFGISRARHAWVTHIEGKPFGQITGSVYLRDANGDIALDANGLPQVDTERGTVAFGTGVHPFNAGLQNNFRYKDWSLGFLIDMRDGAVGHSGTNAQLYRRGVHKATLVGRENGLGVIPASGIREYYTKVFNDIAEEFIYDAGFIKLRELRLAYNVPSKFLDKTFIRKATLSAVGRNLWLIHSNVDNIDPESSYNNGNAQGLDFFGMPQTSSFGFNVNLTF</sequence>
<dbReference type="InterPro" id="IPR008969">
    <property type="entry name" value="CarboxyPept-like_regulatory"/>
</dbReference>
<dbReference type="InterPro" id="IPR036942">
    <property type="entry name" value="Beta-barrel_TonB_sf"/>
</dbReference>
<dbReference type="EMBL" id="BAABCY010000102">
    <property type="protein sequence ID" value="GAA3584587.1"/>
    <property type="molecule type" value="Genomic_DNA"/>
</dbReference>
<keyword evidence="10" id="KW-1185">Reference proteome</keyword>
<keyword evidence="4 7" id="KW-0812">Transmembrane</keyword>
<evidence type="ECO:0000256" key="3">
    <source>
        <dbReference type="ARBA" id="ARBA00022452"/>
    </source>
</evidence>
<dbReference type="InterPro" id="IPR023996">
    <property type="entry name" value="TonB-dep_OMP_SusC/RagA"/>
</dbReference>
<dbReference type="Gene3D" id="2.40.170.20">
    <property type="entry name" value="TonB-dependent receptor, beta-barrel domain"/>
    <property type="match status" value="1"/>
</dbReference>
<dbReference type="NCBIfam" id="TIGR04056">
    <property type="entry name" value="OMP_RagA_SusC"/>
    <property type="match status" value="1"/>
</dbReference>
<evidence type="ECO:0000256" key="5">
    <source>
        <dbReference type="ARBA" id="ARBA00023136"/>
    </source>
</evidence>
<dbReference type="InterPro" id="IPR012910">
    <property type="entry name" value="Plug_dom"/>
</dbReference>
<name>A0ABP6YNJ8_9FLAO</name>
<accession>A0ABP6YNJ8</accession>
<dbReference type="InterPro" id="IPR037066">
    <property type="entry name" value="Plug_dom_sf"/>
</dbReference>
<comment type="caution">
    <text evidence="9">The sequence shown here is derived from an EMBL/GenBank/DDBJ whole genome shotgun (WGS) entry which is preliminary data.</text>
</comment>
<protein>
    <submittedName>
        <fullName evidence="9">SusC/RagA family TonB-linked outer membrane protein</fullName>
    </submittedName>
</protein>
<dbReference type="Gene3D" id="2.170.130.10">
    <property type="entry name" value="TonB-dependent receptor, plug domain"/>
    <property type="match status" value="1"/>
</dbReference>
<dbReference type="Gene3D" id="2.60.40.1120">
    <property type="entry name" value="Carboxypeptidase-like, regulatory domain"/>
    <property type="match status" value="1"/>
</dbReference>
<evidence type="ECO:0000259" key="8">
    <source>
        <dbReference type="Pfam" id="PF07715"/>
    </source>
</evidence>
<dbReference type="Pfam" id="PF07715">
    <property type="entry name" value="Plug"/>
    <property type="match status" value="1"/>
</dbReference>
<reference evidence="10" key="1">
    <citation type="journal article" date="2019" name="Int. J. Syst. Evol. Microbiol.">
        <title>The Global Catalogue of Microorganisms (GCM) 10K type strain sequencing project: providing services to taxonomists for standard genome sequencing and annotation.</title>
        <authorList>
            <consortium name="The Broad Institute Genomics Platform"/>
            <consortium name="The Broad Institute Genome Sequencing Center for Infectious Disease"/>
            <person name="Wu L."/>
            <person name="Ma J."/>
        </authorList>
    </citation>
    <scope>NUCLEOTIDE SEQUENCE [LARGE SCALE GENOMIC DNA]</scope>
    <source>
        <strain evidence="10">JCM 17111</strain>
    </source>
</reference>
<keyword evidence="2 7" id="KW-0813">Transport</keyword>
<evidence type="ECO:0000256" key="1">
    <source>
        <dbReference type="ARBA" id="ARBA00004571"/>
    </source>
</evidence>
<evidence type="ECO:0000313" key="10">
    <source>
        <dbReference type="Proteomes" id="UP001500954"/>
    </source>
</evidence>
<evidence type="ECO:0000256" key="6">
    <source>
        <dbReference type="ARBA" id="ARBA00023237"/>
    </source>
</evidence>
<comment type="similarity">
    <text evidence="7">Belongs to the TonB-dependent receptor family.</text>
</comment>
<dbReference type="InterPro" id="IPR023997">
    <property type="entry name" value="TonB-dep_OMP_SusC/RagA_CS"/>
</dbReference>
<evidence type="ECO:0000256" key="4">
    <source>
        <dbReference type="ARBA" id="ARBA00022692"/>
    </source>
</evidence>
<gene>
    <name evidence="9" type="ORF">GCM10022395_35730</name>
</gene>
<dbReference type="NCBIfam" id="TIGR04057">
    <property type="entry name" value="SusC_RagA_signa"/>
    <property type="match status" value="1"/>
</dbReference>
<dbReference type="SUPFAM" id="SSF49464">
    <property type="entry name" value="Carboxypeptidase regulatory domain-like"/>
    <property type="match status" value="1"/>
</dbReference>
<proteinExistence type="inferred from homology"/>
<evidence type="ECO:0000313" key="9">
    <source>
        <dbReference type="EMBL" id="GAA3584587.1"/>
    </source>
</evidence>
<evidence type="ECO:0000256" key="7">
    <source>
        <dbReference type="PROSITE-ProRule" id="PRU01360"/>
    </source>
</evidence>
<comment type="subcellular location">
    <subcellularLocation>
        <location evidence="1 7">Cell outer membrane</location>
        <topology evidence="1 7">Multi-pass membrane protein</topology>
    </subcellularLocation>
</comment>
<dbReference type="Proteomes" id="UP001500954">
    <property type="component" value="Unassembled WGS sequence"/>
</dbReference>
<keyword evidence="3 7" id="KW-1134">Transmembrane beta strand</keyword>
<keyword evidence="6 7" id="KW-0998">Cell outer membrane</keyword>
<feature type="domain" description="TonB-dependent receptor plug" evidence="8">
    <location>
        <begin position="224"/>
        <end position="347"/>
    </location>
</feature>
<dbReference type="InterPro" id="IPR039426">
    <property type="entry name" value="TonB-dep_rcpt-like"/>
</dbReference>
<dbReference type="SUPFAM" id="SSF56935">
    <property type="entry name" value="Porins"/>
    <property type="match status" value="1"/>
</dbReference>
<dbReference type="PROSITE" id="PS52016">
    <property type="entry name" value="TONB_DEPENDENT_REC_3"/>
    <property type="match status" value="1"/>
</dbReference>
<evidence type="ECO:0000256" key="2">
    <source>
        <dbReference type="ARBA" id="ARBA00022448"/>
    </source>
</evidence>
<organism evidence="9 10">
    <name type="scientific">Snuella lapsa</name>
    <dbReference type="NCBI Taxonomy" id="870481"/>
    <lineage>
        <taxon>Bacteria</taxon>
        <taxon>Pseudomonadati</taxon>
        <taxon>Bacteroidota</taxon>
        <taxon>Flavobacteriia</taxon>
        <taxon>Flavobacteriales</taxon>
        <taxon>Flavobacteriaceae</taxon>
        <taxon>Snuella</taxon>
    </lineage>
</organism>
<dbReference type="Pfam" id="PF13715">
    <property type="entry name" value="CarbopepD_reg_2"/>
    <property type="match status" value="1"/>
</dbReference>